<name>A0A291LWY9_9RHOB</name>
<dbReference type="AlphaFoldDB" id="A0A291LWY9"/>
<dbReference type="KEGG" id="cmag:CBW24_02355"/>
<dbReference type="GO" id="GO:0045437">
    <property type="term" value="F:uridine nucleosidase activity"/>
    <property type="evidence" value="ECO:0007669"/>
    <property type="project" value="UniProtKB-ARBA"/>
</dbReference>
<evidence type="ECO:0000259" key="3">
    <source>
        <dbReference type="Pfam" id="PF01156"/>
    </source>
</evidence>
<evidence type="ECO:0000256" key="2">
    <source>
        <dbReference type="ARBA" id="ARBA00023295"/>
    </source>
</evidence>
<dbReference type="GO" id="GO:0008477">
    <property type="term" value="F:purine nucleosidase activity"/>
    <property type="evidence" value="ECO:0007669"/>
    <property type="project" value="TreeGrafter"/>
</dbReference>
<dbReference type="GO" id="GO:0006152">
    <property type="term" value="P:purine nucleoside catabolic process"/>
    <property type="evidence" value="ECO:0007669"/>
    <property type="project" value="TreeGrafter"/>
</dbReference>
<reference evidence="4 5" key="1">
    <citation type="submission" date="2017-05" db="EMBL/GenBank/DDBJ databases">
        <title>Comparative genomic and metabolic analysis of manganese-oxidizing mechanisms in Celeribater manganoxidans DY25T: its adaption to the environment of polymetallic nodule.</title>
        <authorList>
            <person name="Wang X."/>
        </authorList>
    </citation>
    <scope>NUCLEOTIDE SEQUENCE [LARGE SCALE GENOMIC DNA]</scope>
    <source>
        <strain evidence="4 5">DY25</strain>
    </source>
</reference>
<evidence type="ECO:0000313" key="5">
    <source>
        <dbReference type="Proteomes" id="UP000219050"/>
    </source>
</evidence>
<proteinExistence type="predicted"/>
<dbReference type="InterPro" id="IPR015910">
    <property type="entry name" value="I/U_nuclsd_hydro_CS"/>
</dbReference>
<dbReference type="Proteomes" id="UP000219050">
    <property type="component" value="Chromosome"/>
</dbReference>
<accession>A0A291LWY9</accession>
<dbReference type="InterPro" id="IPR023186">
    <property type="entry name" value="IUNH"/>
</dbReference>
<feature type="domain" description="Inosine/uridine-preferring nucleoside hydrolase" evidence="3">
    <location>
        <begin position="4"/>
        <end position="286"/>
    </location>
</feature>
<dbReference type="InterPro" id="IPR036452">
    <property type="entry name" value="Ribo_hydro-like"/>
</dbReference>
<keyword evidence="1" id="KW-0378">Hydrolase</keyword>
<dbReference type="PANTHER" id="PTHR12304">
    <property type="entry name" value="INOSINE-URIDINE PREFERRING NUCLEOSIDE HYDROLASE"/>
    <property type="match status" value="1"/>
</dbReference>
<dbReference type="PANTHER" id="PTHR12304:SF4">
    <property type="entry name" value="URIDINE NUCLEOSIDASE"/>
    <property type="match status" value="1"/>
</dbReference>
<dbReference type="GO" id="GO:0005829">
    <property type="term" value="C:cytosol"/>
    <property type="evidence" value="ECO:0007669"/>
    <property type="project" value="TreeGrafter"/>
</dbReference>
<sequence length="308" mass="31748">MTPVIIDTDPGIDDAIALLYALRQPDLHVLALTTVAGNIGLPVTTDNAARLAALAGRTVPVHPGAAAPLARAAEPEVAIHGSDGLGGVFLPEARLGASRHGAVTALSDLLMQTPPKTIELHCLAPLTNIAQLLQHTPDVAGRIKRLIVMGGAVATRGNFGPGQRAEFNLGQDPDAAAIVLHAGLDLTLIPLDATRQLRADAAYVAALRAAATPRATTCADLIDAYFGANEDRESRPLHDPCVPLLALHPDLFRVETRLLQVEPGTGALIDGPHPIQVAMGLDAAALRARLLAGLAIAGSPEAGTSTAC</sequence>
<dbReference type="SUPFAM" id="SSF53590">
    <property type="entry name" value="Nucleoside hydrolase"/>
    <property type="match status" value="1"/>
</dbReference>
<evidence type="ECO:0000256" key="1">
    <source>
        <dbReference type="ARBA" id="ARBA00022801"/>
    </source>
</evidence>
<keyword evidence="5" id="KW-1185">Reference proteome</keyword>
<dbReference type="Gene3D" id="3.90.245.10">
    <property type="entry name" value="Ribonucleoside hydrolase-like"/>
    <property type="match status" value="1"/>
</dbReference>
<protein>
    <recommendedName>
        <fullName evidence="3">Inosine/uridine-preferring nucleoside hydrolase domain-containing protein</fullName>
    </recommendedName>
</protein>
<dbReference type="EMBL" id="CP021404">
    <property type="protein sequence ID" value="ATI40955.1"/>
    <property type="molecule type" value="Genomic_DNA"/>
</dbReference>
<gene>
    <name evidence="4" type="ORF">CBW24_02355</name>
</gene>
<dbReference type="PROSITE" id="PS01247">
    <property type="entry name" value="IUNH"/>
    <property type="match status" value="1"/>
</dbReference>
<evidence type="ECO:0000313" key="4">
    <source>
        <dbReference type="EMBL" id="ATI40955.1"/>
    </source>
</evidence>
<dbReference type="OrthoDB" id="9797882at2"/>
<organism evidence="4 5">
    <name type="scientific">Pacificitalea manganoxidans</name>
    <dbReference type="NCBI Taxonomy" id="1411902"/>
    <lineage>
        <taxon>Bacteria</taxon>
        <taxon>Pseudomonadati</taxon>
        <taxon>Pseudomonadota</taxon>
        <taxon>Alphaproteobacteria</taxon>
        <taxon>Rhodobacterales</taxon>
        <taxon>Paracoccaceae</taxon>
        <taxon>Pacificitalea</taxon>
    </lineage>
</organism>
<dbReference type="InterPro" id="IPR001910">
    <property type="entry name" value="Inosine/uridine_hydrolase_dom"/>
</dbReference>
<keyword evidence="2" id="KW-0326">Glycosidase</keyword>
<dbReference type="RefSeq" id="WP_097372559.1">
    <property type="nucleotide sequence ID" value="NZ_CP021404.1"/>
</dbReference>
<dbReference type="Pfam" id="PF01156">
    <property type="entry name" value="IU_nuc_hydro"/>
    <property type="match status" value="1"/>
</dbReference>